<keyword evidence="4 6" id="KW-1133">Transmembrane helix</keyword>
<dbReference type="InterPro" id="IPR003838">
    <property type="entry name" value="ABC3_permease_C"/>
</dbReference>
<evidence type="ECO:0000256" key="1">
    <source>
        <dbReference type="ARBA" id="ARBA00004651"/>
    </source>
</evidence>
<evidence type="ECO:0000256" key="5">
    <source>
        <dbReference type="ARBA" id="ARBA00023136"/>
    </source>
</evidence>
<dbReference type="EMBL" id="CP021422">
    <property type="protein sequence ID" value="ASB40124.1"/>
    <property type="molecule type" value="Genomic_DNA"/>
</dbReference>
<dbReference type="Proteomes" id="UP000196710">
    <property type="component" value="Chromosome"/>
</dbReference>
<dbReference type="Pfam" id="PF02687">
    <property type="entry name" value="FtsX"/>
    <property type="match status" value="1"/>
</dbReference>
<accession>A0ABM6L4I6</accession>
<proteinExistence type="predicted"/>
<evidence type="ECO:0000313" key="10">
    <source>
        <dbReference type="Proteomes" id="UP000196710"/>
    </source>
</evidence>
<keyword evidence="3 6" id="KW-0812">Transmembrane</keyword>
<comment type="subcellular location">
    <subcellularLocation>
        <location evidence="1">Cell membrane</location>
        <topology evidence="1">Multi-pass membrane protein</topology>
    </subcellularLocation>
</comment>
<protein>
    <recommendedName>
        <fullName evidence="11">ABC3 transporter permease protein domain-containing protein</fullName>
    </recommendedName>
</protein>
<organism evidence="9 10">
    <name type="scientific">Acutalibacter muris</name>
    <dbReference type="NCBI Taxonomy" id="1796620"/>
    <lineage>
        <taxon>Bacteria</taxon>
        <taxon>Bacillati</taxon>
        <taxon>Bacillota</taxon>
        <taxon>Clostridia</taxon>
        <taxon>Eubacteriales</taxon>
        <taxon>Acutalibacteraceae</taxon>
        <taxon>Acutalibacter</taxon>
    </lineage>
</organism>
<gene>
    <name evidence="9" type="ORF">ADH66_05290</name>
</gene>
<dbReference type="Pfam" id="PF12704">
    <property type="entry name" value="MacB_PCD"/>
    <property type="match status" value="1"/>
</dbReference>
<sequence length="469" mass="51626">MPAYRSCAFRTALIGFYLEAETKRDTDKNELRRICVMNFVKRAFLYCFRQKVKTSILFLILAIISTFLLTGLAIRDASEGATEEVQTAIGGKLFLEIDPTNQYDSSQDGYGMTYTYNGNYITPEILDAISKVDGVVDYNSDNPRGFWGAGVDFKYLPAAFNLSYTPYGESSAYTAALSSEKSSDFESGKYSLVEGRHITPEDKYVVMISKELADYNKLSVGDIMTMYCLDSDSNVKLEIIGIFDGTEGTSGNGGFSVSDIPANCGYVDYTTMFENFGRKIDGYTQIDIYVEDPVSLQNVYDKVKNLSELRGKSLKLSIDTEEYEVVQAPLETLQSLVNTILVIIVVVSSLVLTFLLTLWIRGRKKEIGVYLSIGKSKTGIVGQFFVETVAVAIVAFATSVFFGGLIAGKASEFLVSRVTTGAATLNVEISAAYLLPLYLIGIAIIAASVVLASWTVFRLKPRDILSKMS</sequence>
<evidence type="ECO:0008006" key="11">
    <source>
        <dbReference type="Google" id="ProtNLM"/>
    </source>
</evidence>
<evidence type="ECO:0000313" key="9">
    <source>
        <dbReference type="EMBL" id="ASB40124.1"/>
    </source>
</evidence>
<dbReference type="PANTHER" id="PTHR30572:SF9">
    <property type="entry name" value="ABC TRANSPORTER PERMEASE PROTEIN"/>
    <property type="match status" value="1"/>
</dbReference>
<feature type="transmembrane region" description="Helical" evidence="6">
    <location>
        <begin position="56"/>
        <end position="74"/>
    </location>
</feature>
<name>A0ABM6L4I6_9FIRM</name>
<keyword evidence="2" id="KW-1003">Cell membrane</keyword>
<feature type="transmembrane region" description="Helical" evidence="6">
    <location>
        <begin position="435"/>
        <end position="457"/>
    </location>
</feature>
<evidence type="ECO:0000256" key="4">
    <source>
        <dbReference type="ARBA" id="ARBA00022989"/>
    </source>
</evidence>
<evidence type="ECO:0000256" key="3">
    <source>
        <dbReference type="ARBA" id="ARBA00022692"/>
    </source>
</evidence>
<evidence type="ECO:0000259" key="8">
    <source>
        <dbReference type="Pfam" id="PF12704"/>
    </source>
</evidence>
<keyword evidence="10" id="KW-1185">Reference proteome</keyword>
<feature type="domain" description="ABC3 transporter permease C-terminal" evidence="7">
    <location>
        <begin position="339"/>
        <end position="460"/>
    </location>
</feature>
<dbReference type="PANTHER" id="PTHR30572">
    <property type="entry name" value="MEMBRANE COMPONENT OF TRANSPORTER-RELATED"/>
    <property type="match status" value="1"/>
</dbReference>
<reference evidence="10" key="1">
    <citation type="submission" date="2017-05" db="EMBL/GenBank/DDBJ databases">
        <title>Improved OligoMM genomes.</title>
        <authorList>
            <person name="Garzetti D."/>
        </authorList>
    </citation>
    <scope>NUCLEOTIDE SEQUENCE [LARGE SCALE GENOMIC DNA]</scope>
    <source>
        <strain evidence="10">KB18</strain>
    </source>
</reference>
<feature type="transmembrane region" description="Helical" evidence="6">
    <location>
        <begin position="381"/>
        <end position="407"/>
    </location>
</feature>
<feature type="domain" description="MacB-like periplasmic core" evidence="8">
    <location>
        <begin position="182"/>
        <end position="305"/>
    </location>
</feature>
<feature type="transmembrane region" description="Helical" evidence="6">
    <location>
        <begin position="336"/>
        <end position="360"/>
    </location>
</feature>
<evidence type="ECO:0000256" key="6">
    <source>
        <dbReference type="SAM" id="Phobius"/>
    </source>
</evidence>
<dbReference type="InterPro" id="IPR025857">
    <property type="entry name" value="MacB_PCD"/>
</dbReference>
<evidence type="ECO:0000259" key="7">
    <source>
        <dbReference type="Pfam" id="PF02687"/>
    </source>
</evidence>
<evidence type="ECO:0000256" key="2">
    <source>
        <dbReference type="ARBA" id="ARBA00022475"/>
    </source>
</evidence>
<keyword evidence="5 6" id="KW-0472">Membrane</keyword>
<dbReference type="InterPro" id="IPR050250">
    <property type="entry name" value="Macrolide_Exporter_MacB"/>
</dbReference>